<reference evidence="1" key="1">
    <citation type="submission" date="2014-09" db="EMBL/GenBank/DDBJ databases">
        <authorList>
            <person name="Magalhaes I.L.F."/>
            <person name="Oliveira U."/>
            <person name="Santos F.R."/>
            <person name="Vidigal T.H.D.A."/>
            <person name="Brescovit A.D."/>
            <person name="Santos A.J."/>
        </authorList>
    </citation>
    <scope>NUCLEOTIDE SEQUENCE</scope>
    <source>
        <tissue evidence="1">Shoot tissue taken approximately 20 cm above the soil surface</tissue>
    </source>
</reference>
<protein>
    <submittedName>
        <fullName evidence="1">Naat1</fullName>
    </submittedName>
</protein>
<evidence type="ECO:0000313" key="1">
    <source>
        <dbReference type="EMBL" id="JAD40858.1"/>
    </source>
</evidence>
<proteinExistence type="predicted"/>
<dbReference type="AlphaFoldDB" id="A0A0A8ZT36"/>
<dbReference type="EMBL" id="GBRH01257037">
    <property type="protein sequence ID" value="JAD40858.1"/>
    <property type="molecule type" value="Transcribed_RNA"/>
</dbReference>
<name>A0A0A8ZT36_ARUDO</name>
<accession>A0A0A8ZT36</accession>
<organism evidence="1">
    <name type="scientific">Arundo donax</name>
    <name type="common">Giant reed</name>
    <name type="synonym">Donax arundinaceus</name>
    <dbReference type="NCBI Taxonomy" id="35708"/>
    <lineage>
        <taxon>Eukaryota</taxon>
        <taxon>Viridiplantae</taxon>
        <taxon>Streptophyta</taxon>
        <taxon>Embryophyta</taxon>
        <taxon>Tracheophyta</taxon>
        <taxon>Spermatophyta</taxon>
        <taxon>Magnoliopsida</taxon>
        <taxon>Liliopsida</taxon>
        <taxon>Poales</taxon>
        <taxon>Poaceae</taxon>
        <taxon>PACMAD clade</taxon>
        <taxon>Arundinoideae</taxon>
        <taxon>Arundineae</taxon>
        <taxon>Arundo</taxon>
    </lineage>
</organism>
<reference evidence="1" key="2">
    <citation type="journal article" date="2015" name="Data Brief">
        <title>Shoot transcriptome of the giant reed, Arundo donax.</title>
        <authorList>
            <person name="Barrero R.A."/>
            <person name="Guerrero F.D."/>
            <person name="Moolhuijzen P."/>
            <person name="Goolsby J.A."/>
            <person name="Tidwell J."/>
            <person name="Bellgard S.E."/>
            <person name="Bellgard M.I."/>
        </authorList>
    </citation>
    <scope>NUCLEOTIDE SEQUENCE</scope>
    <source>
        <tissue evidence="1">Shoot tissue taken approximately 20 cm above the soil surface</tissue>
    </source>
</reference>
<sequence length="48" mass="5505">MFIGIDTPTRVVGVYEDHCGCVLVSNRLERVDIDFPTSFRNQIKMANF</sequence>